<evidence type="ECO:0000313" key="2">
    <source>
        <dbReference type="EMBL" id="MBP3953518.1"/>
    </source>
</evidence>
<evidence type="ECO:0000313" key="3">
    <source>
        <dbReference type="Proteomes" id="UP000678228"/>
    </source>
</evidence>
<reference evidence="2" key="1">
    <citation type="submission" date="2021-03" db="EMBL/GenBank/DDBJ databases">
        <title>Bacillus suaedae sp. nov., isolated from Suaeda aralocaspica.</title>
        <authorList>
            <person name="Lei R.F.R."/>
        </authorList>
    </citation>
    <scope>NUCLEOTIDE SEQUENCE</scope>
    <source>
        <strain evidence="2">YZJH907-2</strain>
    </source>
</reference>
<protein>
    <submittedName>
        <fullName evidence="2">Uncharacterized protein</fullName>
    </submittedName>
</protein>
<keyword evidence="1" id="KW-1133">Transmembrane helix</keyword>
<keyword evidence="3" id="KW-1185">Reference proteome</keyword>
<proteinExistence type="predicted"/>
<evidence type="ECO:0000256" key="1">
    <source>
        <dbReference type="SAM" id="Phobius"/>
    </source>
</evidence>
<name>A0A941ARY6_9BACI</name>
<organism evidence="2 3">
    <name type="scientific">Halalkalibacter suaedae</name>
    <dbReference type="NCBI Taxonomy" id="2822140"/>
    <lineage>
        <taxon>Bacteria</taxon>
        <taxon>Bacillati</taxon>
        <taxon>Bacillota</taxon>
        <taxon>Bacilli</taxon>
        <taxon>Bacillales</taxon>
        <taxon>Bacillaceae</taxon>
        <taxon>Halalkalibacter</taxon>
    </lineage>
</organism>
<dbReference type="EMBL" id="JAGKSQ010000015">
    <property type="protein sequence ID" value="MBP3953518.1"/>
    <property type="molecule type" value="Genomic_DNA"/>
</dbReference>
<dbReference type="AlphaFoldDB" id="A0A941ARY6"/>
<gene>
    <name evidence="2" type="ORF">J7W16_20650</name>
</gene>
<dbReference type="RefSeq" id="WP_210599373.1">
    <property type="nucleotide sequence ID" value="NZ_JAGKSQ010000015.1"/>
</dbReference>
<sequence>MTMKKNNLFLLFLAGLSIPLLILPLLKMLGVPTYDVVLVELFGEGSKFAILFSLVLVSIIVLGLMKVVKRKA</sequence>
<accession>A0A941ARY6</accession>
<keyword evidence="1" id="KW-0812">Transmembrane</keyword>
<comment type="caution">
    <text evidence="2">The sequence shown here is derived from an EMBL/GenBank/DDBJ whole genome shotgun (WGS) entry which is preliminary data.</text>
</comment>
<dbReference type="Proteomes" id="UP000678228">
    <property type="component" value="Unassembled WGS sequence"/>
</dbReference>
<keyword evidence="1" id="KW-0472">Membrane</keyword>
<feature type="transmembrane region" description="Helical" evidence="1">
    <location>
        <begin position="46"/>
        <end position="68"/>
    </location>
</feature>